<dbReference type="EMBL" id="FWZT01000011">
    <property type="protein sequence ID" value="SMF37463.1"/>
    <property type="molecule type" value="Genomic_DNA"/>
</dbReference>
<evidence type="ECO:0000313" key="1">
    <source>
        <dbReference type="EMBL" id="SMF37463.1"/>
    </source>
</evidence>
<reference evidence="2" key="1">
    <citation type="submission" date="2017-04" db="EMBL/GenBank/DDBJ databases">
        <authorList>
            <person name="Varghese N."/>
            <person name="Submissions S."/>
        </authorList>
    </citation>
    <scope>NUCLEOTIDE SEQUENCE [LARGE SCALE GENOMIC DNA]</scope>
    <source>
        <strain evidence="2">RKEM611</strain>
    </source>
</reference>
<gene>
    <name evidence="1" type="ORF">SAMN06296036_11196</name>
</gene>
<name>A0A1Y6C0Q5_9BACT</name>
<dbReference type="RefSeq" id="WP_132320103.1">
    <property type="nucleotide sequence ID" value="NZ_FWZT01000011.1"/>
</dbReference>
<dbReference type="OrthoDB" id="8995196at2"/>
<protein>
    <submittedName>
        <fullName evidence="1">Uncharacterized protein</fullName>
    </submittedName>
</protein>
<dbReference type="AlphaFoldDB" id="A0A1Y6C0Q5"/>
<dbReference type="STRING" id="1513793.SAMN06296036_11196"/>
<organism evidence="1 2">
    <name type="scientific">Pseudobacteriovorax antillogorgiicola</name>
    <dbReference type="NCBI Taxonomy" id="1513793"/>
    <lineage>
        <taxon>Bacteria</taxon>
        <taxon>Pseudomonadati</taxon>
        <taxon>Bdellovibrionota</taxon>
        <taxon>Oligoflexia</taxon>
        <taxon>Oligoflexales</taxon>
        <taxon>Pseudobacteriovoracaceae</taxon>
        <taxon>Pseudobacteriovorax</taxon>
    </lineage>
</organism>
<evidence type="ECO:0000313" key="2">
    <source>
        <dbReference type="Proteomes" id="UP000192907"/>
    </source>
</evidence>
<sequence>MKVLLNLCIEALDYRYSFPHGIYERKLRYPYLLEQSGRHSLPVGMTASVDDLQSEKHHDVGDHLAVLIENISADISDIRGLRHIHSQCTINDNFLGSRCLRIHHEHGLPCESIAIDQVGTAGIGASLMLLGLSRSQGCVLLTCADQWLSPFTTTSIEGFSYQDACGALFLGSSFTDQTIATIEWISSFSGHKSESHENLFQSFSIWLSRLVRDKASSPDLVIGEAYPTYLTKHIGSVLTVSNVAPARSSHEASAAAIASIVEGSKSLQNGGRALIWSLSLSGHGYAFFVDYNKRKER</sequence>
<dbReference type="Proteomes" id="UP000192907">
    <property type="component" value="Unassembled WGS sequence"/>
</dbReference>
<accession>A0A1Y6C0Q5</accession>
<keyword evidence="2" id="KW-1185">Reference proteome</keyword>
<proteinExistence type="predicted"/>